<dbReference type="EMBL" id="LCTV02000005">
    <property type="protein sequence ID" value="PRQ74839.1"/>
    <property type="molecule type" value="Genomic_DNA"/>
</dbReference>
<dbReference type="InterPro" id="IPR001841">
    <property type="entry name" value="Znf_RING"/>
</dbReference>
<keyword evidence="1" id="KW-0863">Zinc-finger</keyword>
<dbReference type="InterPro" id="IPR044286">
    <property type="entry name" value="SINL_plant"/>
</dbReference>
<evidence type="ECO:0000313" key="3">
    <source>
        <dbReference type="EMBL" id="PRQ74839.1"/>
    </source>
</evidence>
<dbReference type="Proteomes" id="UP000239560">
    <property type="component" value="Unassembled WGS sequence"/>
</dbReference>
<reference evidence="3 4" key="1">
    <citation type="journal article" date="2018" name="Elife">
        <title>Functional genomics of lipid metabolism in the oleaginous yeast Rhodosporidium toruloides.</title>
        <authorList>
            <person name="Coradetti S.T."/>
            <person name="Pinel D."/>
            <person name="Geiselman G."/>
            <person name="Ito M."/>
            <person name="Mondo S."/>
            <person name="Reilly M.C."/>
            <person name="Cheng Y.F."/>
            <person name="Bauer S."/>
            <person name="Grigoriev I."/>
            <person name="Gladden J.M."/>
            <person name="Simmons B.A."/>
            <person name="Brem R."/>
            <person name="Arkin A.P."/>
            <person name="Skerker J.M."/>
        </authorList>
    </citation>
    <scope>NUCLEOTIDE SEQUENCE [LARGE SCALE GENOMIC DNA]</scope>
    <source>
        <strain evidence="3 4">NBRC 0880</strain>
    </source>
</reference>
<name>A0A2T0AA08_RHOTO</name>
<dbReference type="SUPFAM" id="SSF49599">
    <property type="entry name" value="TRAF domain-like"/>
    <property type="match status" value="1"/>
</dbReference>
<dbReference type="InterPro" id="IPR013083">
    <property type="entry name" value="Znf_RING/FYVE/PHD"/>
</dbReference>
<comment type="caution">
    <text evidence="3">The sequence shown here is derived from an EMBL/GenBank/DDBJ whole genome shotgun (WGS) entry which is preliminary data.</text>
</comment>
<organism evidence="3 4">
    <name type="scientific">Rhodotorula toruloides</name>
    <name type="common">Yeast</name>
    <name type="synonym">Rhodosporidium toruloides</name>
    <dbReference type="NCBI Taxonomy" id="5286"/>
    <lineage>
        <taxon>Eukaryota</taxon>
        <taxon>Fungi</taxon>
        <taxon>Dikarya</taxon>
        <taxon>Basidiomycota</taxon>
        <taxon>Pucciniomycotina</taxon>
        <taxon>Microbotryomycetes</taxon>
        <taxon>Sporidiobolales</taxon>
        <taxon>Sporidiobolaceae</taxon>
        <taxon>Rhodotorula</taxon>
    </lineage>
</organism>
<proteinExistence type="predicted"/>
<dbReference type="SUPFAM" id="SSF57850">
    <property type="entry name" value="RING/U-box"/>
    <property type="match status" value="1"/>
</dbReference>
<accession>A0A2T0AA08</accession>
<keyword evidence="1" id="KW-0479">Metal-binding</keyword>
<dbReference type="OrthoDB" id="9049620at2759"/>
<keyword evidence="1" id="KW-0862">Zinc</keyword>
<evidence type="ECO:0000313" key="4">
    <source>
        <dbReference type="Proteomes" id="UP000239560"/>
    </source>
</evidence>
<protein>
    <recommendedName>
        <fullName evidence="2">RING-type domain-containing protein</fullName>
    </recommendedName>
</protein>
<dbReference type="PANTHER" id="PTHR46632">
    <property type="entry name" value="E3 UBIQUITIN-PROTEIN LIGASE SINA-LIKE 4"/>
    <property type="match status" value="1"/>
</dbReference>
<dbReference type="Gene3D" id="3.30.40.10">
    <property type="entry name" value="Zinc/RING finger domain, C3HC4 (zinc finger)"/>
    <property type="match status" value="2"/>
</dbReference>
<gene>
    <name evidence="3" type="ORF">AAT19DRAFT_13861</name>
</gene>
<evidence type="ECO:0000256" key="1">
    <source>
        <dbReference type="PROSITE-ProRule" id="PRU00175"/>
    </source>
</evidence>
<sequence>MGIDVDCFVHPPPAALICPICTDIASSPLAVCDEAHILCASCYDNLLKSHRENGHKSKKYPRCPTCRGSTTEADESVLAERIIQSLSVKCGVHDYGCSWTGNYDDLFKHVKKCPLNAFPCHHSKLGCDASLRSHELAVHTVSCPVLQNTPAKLLSDLAAIVKRINCDSLAKHERKQHKTYEGYLQALRDACKRREEEQKEPYRA</sequence>
<evidence type="ECO:0000259" key="2">
    <source>
        <dbReference type="PROSITE" id="PS50089"/>
    </source>
</evidence>
<dbReference type="AlphaFoldDB" id="A0A2T0AA08"/>
<dbReference type="GO" id="GO:0008270">
    <property type="term" value="F:zinc ion binding"/>
    <property type="evidence" value="ECO:0007669"/>
    <property type="project" value="UniProtKB-KW"/>
</dbReference>
<dbReference type="PROSITE" id="PS50089">
    <property type="entry name" value="ZF_RING_2"/>
    <property type="match status" value="1"/>
</dbReference>
<feature type="domain" description="RING-type" evidence="2">
    <location>
        <begin position="18"/>
        <end position="67"/>
    </location>
</feature>